<dbReference type="AlphaFoldDB" id="A0A5E4UTP0"/>
<evidence type="ECO:0000313" key="3">
    <source>
        <dbReference type="Proteomes" id="UP000343317"/>
    </source>
</evidence>
<accession>A0A5E4UTP0</accession>
<reference evidence="2 3" key="1">
    <citation type="submission" date="2019-08" db="EMBL/GenBank/DDBJ databases">
        <authorList>
            <person name="Peeters C."/>
        </authorList>
    </citation>
    <scope>NUCLEOTIDE SEQUENCE [LARGE SCALE GENOMIC DNA]</scope>
    <source>
        <strain evidence="2 3">LMG 31112</strain>
    </source>
</reference>
<proteinExistence type="predicted"/>
<gene>
    <name evidence="2" type="ORF">PHO31112_02229</name>
</gene>
<evidence type="ECO:0000313" key="2">
    <source>
        <dbReference type="EMBL" id="VVE02913.1"/>
    </source>
</evidence>
<name>A0A5E4UTP0_9BURK</name>
<feature type="compositionally biased region" description="Low complexity" evidence="1">
    <location>
        <begin position="42"/>
        <end position="53"/>
    </location>
</feature>
<dbReference type="Proteomes" id="UP000343317">
    <property type="component" value="Unassembled WGS sequence"/>
</dbReference>
<dbReference type="EMBL" id="CABPSM010000005">
    <property type="protein sequence ID" value="VVE02913.1"/>
    <property type="molecule type" value="Genomic_DNA"/>
</dbReference>
<feature type="region of interest" description="Disordered" evidence="1">
    <location>
        <begin position="34"/>
        <end position="72"/>
    </location>
</feature>
<sequence>MAAWPRAKRMSDHRSLFTDMEVFDVLSAVPVHTKSVRRARPSTSATMSGSSSARLHADNSSERSIVDMTQRE</sequence>
<feature type="compositionally biased region" description="Basic and acidic residues" evidence="1">
    <location>
        <begin position="55"/>
        <end position="72"/>
    </location>
</feature>
<protein>
    <submittedName>
        <fullName evidence="2">Uncharacterized protein</fullName>
    </submittedName>
</protein>
<organism evidence="2 3">
    <name type="scientific">Pandoraea horticolens</name>
    <dbReference type="NCBI Taxonomy" id="2508298"/>
    <lineage>
        <taxon>Bacteria</taxon>
        <taxon>Pseudomonadati</taxon>
        <taxon>Pseudomonadota</taxon>
        <taxon>Betaproteobacteria</taxon>
        <taxon>Burkholderiales</taxon>
        <taxon>Burkholderiaceae</taxon>
        <taxon>Pandoraea</taxon>
    </lineage>
</organism>
<evidence type="ECO:0000256" key="1">
    <source>
        <dbReference type="SAM" id="MobiDB-lite"/>
    </source>
</evidence>
<keyword evidence="3" id="KW-1185">Reference proteome</keyword>